<evidence type="ECO:0008006" key="3">
    <source>
        <dbReference type="Google" id="ProtNLM"/>
    </source>
</evidence>
<comment type="caution">
    <text evidence="1">The sequence shown here is derived from an EMBL/GenBank/DDBJ whole genome shotgun (WGS) entry which is preliminary data.</text>
</comment>
<name>A0A9Q2PG89_RHOHA</name>
<evidence type="ECO:0000313" key="2">
    <source>
        <dbReference type="Proteomes" id="UP000808906"/>
    </source>
</evidence>
<sequence length="199" mass="21265">MAVNVLNAFVGTPPIDGGVLFRAPLGTELPEDALAALDAAFLDHGAVGEDGVTVAQTRDNTDIKMYGGETFVNVQTNYDETITITLLEDDNPAALKTAFGDANVEIVSATASHGVQKTIYHTSQPLPVSSFVVDSISGKKSKRYVVERGQVVNLAETKDVHNDVTRRTLTIKTYKPSKAELKGGNVVEYRDNGEVTTGP</sequence>
<protein>
    <recommendedName>
        <fullName evidence="3">Phage tail protein</fullName>
    </recommendedName>
</protein>
<dbReference type="AlphaFoldDB" id="A0A9Q2PG89"/>
<dbReference type="EMBL" id="WUXR01000013">
    <property type="protein sequence ID" value="MBM4567669.1"/>
    <property type="molecule type" value="Genomic_DNA"/>
</dbReference>
<reference evidence="1" key="1">
    <citation type="submission" date="2019-11" db="EMBL/GenBank/DDBJ databases">
        <title>Spread of Macrolides and rifampicin resistant Rhodococcus equi in clinical isolates in the USA.</title>
        <authorList>
            <person name="Alvarez-Narvaez S."/>
            <person name="Huber L."/>
            <person name="Cohen N.D."/>
            <person name="Slovis N."/>
            <person name="Greiter M."/>
            <person name="Giguere S."/>
            <person name="Hart K."/>
        </authorList>
    </citation>
    <scope>NUCLEOTIDE SEQUENCE</scope>
    <source>
        <strain evidence="1">Lh_17</strain>
    </source>
</reference>
<accession>A0A9Q2PG89</accession>
<dbReference type="RefSeq" id="WP_209284064.1">
    <property type="nucleotide sequence ID" value="NZ_JAJNNF010000094.1"/>
</dbReference>
<dbReference type="Proteomes" id="UP000808906">
    <property type="component" value="Unassembled WGS sequence"/>
</dbReference>
<gene>
    <name evidence="1" type="ORF">GS441_20285</name>
</gene>
<evidence type="ECO:0000313" key="1">
    <source>
        <dbReference type="EMBL" id="MBM4567669.1"/>
    </source>
</evidence>
<proteinExistence type="predicted"/>
<organism evidence="1 2">
    <name type="scientific">Rhodococcus hoagii</name>
    <name type="common">Corynebacterium equii</name>
    <dbReference type="NCBI Taxonomy" id="43767"/>
    <lineage>
        <taxon>Bacteria</taxon>
        <taxon>Bacillati</taxon>
        <taxon>Actinomycetota</taxon>
        <taxon>Actinomycetes</taxon>
        <taxon>Mycobacteriales</taxon>
        <taxon>Nocardiaceae</taxon>
        <taxon>Prescottella</taxon>
    </lineage>
</organism>